<dbReference type="InterPro" id="IPR002035">
    <property type="entry name" value="VWF_A"/>
</dbReference>
<dbReference type="Pfam" id="PF00092">
    <property type="entry name" value="VWA"/>
    <property type="match status" value="1"/>
</dbReference>
<feature type="region of interest" description="Disordered" evidence="1">
    <location>
        <begin position="383"/>
        <end position="404"/>
    </location>
</feature>
<proteinExistence type="predicted"/>
<dbReference type="Pfam" id="PF00076">
    <property type="entry name" value="RRM_1"/>
    <property type="match status" value="1"/>
</dbReference>
<dbReference type="InterPro" id="IPR012677">
    <property type="entry name" value="Nucleotide-bd_a/b_plait_sf"/>
</dbReference>
<feature type="region of interest" description="Disordered" evidence="1">
    <location>
        <begin position="439"/>
        <end position="464"/>
    </location>
</feature>
<gene>
    <name evidence="4" type="ORF">EZS28_020147</name>
</gene>
<dbReference type="SUPFAM" id="SSF53300">
    <property type="entry name" value="vWA-like"/>
    <property type="match status" value="1"/>
</dbReference>
<feature type="transmembrane region" description="Helical" evidence="2">
    <location>
        <begin position="926"/>
        <end position="949"/>
    </location>
</feature>
<dbReference type="PROSITE" id="PS50234">
    <property type="entry name" value="VWFA"/>
    <property type="match status" value="1"/>
</dbReference>
<feature type="region of interest" description="Disordered" evidence="1">
    <location>
        <begin position="834"/>
        <end position="873"/>
    </location>
</feature>
<dbReference type="AlphaFoldDB" id="A0A5J4VNT9"/>
<feature type="domain" description="VWFA" evidence="3">
    <location>
        <begin position="151"/>
        <end position="324"/>
    </location>
</feature>
<protein>
    <submittedName>
        <fullName evidence="4">Putative Ca-activated chloride channel family protein</fullName>
    </submittedName>
</protein>
<dbReference type="PANTHER" id="PTHR10579">
    <property type="entry name" value="CALCIUM-ACTIVATED CHLORIDE CHANNEL REGULATOR"/>
    <property type="match status" value="1"/>
</dbReference>
<dbReference type="OrthoDB" id="687730at2759"/>
<dbReference type="InterPro" id="IPR051266">
    <property type="entry name" value="CLCR"/>
</dbReference>
<feature type="compositionally biased region" description="Low complexity" evidence="1">
    <location>
        <begin position="535"/>
        <end position="563"/>
    </location>
</feature>
<accession>A0A5J4VNT9</accession>
<dbReference type="InterPro" id="IPR035979">
    <property type="entry name" value="RBD_domain_sf"/>
</dbReference>
<feature type="region of interest" description="Disordered" evidence="1">
    <location>
        <begin position="535"/>
        <end position="596"/>
    </location>
</feature>
<reference evidence="4 5" key="1">
    <citation type="submission" date="2019-03" db="EMBL/GenBank/DDBJ databases">
        <title>Single cell metagenomics reveals metabolic interactions within the superorganism composed of flagellate Streblomastix strix and complex community of Bacteroidetes bacteria on its surface.</title>
        <authorList>
            <person name="Treitli S.C."/>
            <person name="Kolisko M."/>
            <person name="Husnik F."/>
            <person name="Keeling P."/>
            <person name="Hampl V."/>
        </authorList>
    </citation>
    <scope>NUCLEOTIDE SEQUENCE [LARGE SCALE GENOMIC DNA]</scope>
    <source>
        <strain evidence="4">ST1C</strain>
    </source>
</reference>
<evidence type="ECO:0000256" key="2">
    <source>
        <dbReference type="SAM" id="Phobius"/>
    </source>
</evidence>
<feature type="compositionally biased region" description="Polar residues" evidence="1">
    <location>
        <begin position="571"/>
        <end position="596"/>
    </location>
</feature>
<evidence type="ECO:0000313" key="5">
    <source>
        <dbReference type="Proteomes" id="UP000324800"/>
    </source>
</evidence>
<dbReference type="GO" id="GO:0003723">
    <property type="term" value="F:RNA binding"/>
    <property type="evidence" value="ECO:0007669"/>
    <property type="project" value="InterPro"/>
</dbReference>
<dbReference type="Proteomes" id="UP000324800">
    <property type="component" value="Unassembled WGS sequence"/>
</dbReference>
<keyword evidence="2" id="KW-0472">Membrane</keyword>
<feature type="compositionally biased region" description="Basic and acidic residues" evidence="1">
    <location>
        <begin position="390"/>
        <end position="400"/>
    </location>
</feature>
<keyword evidence="2" id="KW-1133">Transmembrane helix</keyword>
<dbReference type="EMBL" id="SNRW01005812">
    <property type="protein sequence ID" value="KAA6384327.1"/>
    <property type="molecule type" value="Genomic_DNA"/>
</dbReference>
<dbReference type="PANTHER" id="PTHR10579:SF43">
    <property type="entry name" value="ZINC FINGER (C3HC4-TYPE RING FINGER) FAMILY PROTEIN"/>
    <property type="match status" value="1"/>
</dbReference>
<dbReference type="InterPro" id="IPR036465">
    <property type="entry name" value="vWFA_dom_sf"/>
</dbReference>
<name>A0A5J4VNT9_9EUKA</name>
<dbReference type="Gene3D" id="3.30.70.330">
    <property type="match status" value="1"/>
</dbReference>
<organism evidence="4 5">
    <name type="scientific">Streblomastix strix</name>
    <dbReference type="NCBI Taxonomy" id="222440"/>
    <lineage>
        <taxon>Eukaryota</taxon>
        <taxon>Metamonada</taxon>
        <taxon>Preaxostyla</taxon>
        <taxon>Oxymonadida</taxon>
        <taxon>Streblomastigidae</taxon>
        <taxon>Streblomastix</taxon>
    </lineage>
</organism>
<dbReference type="SUPFAM" id="SSF54928">
    <property type="entry name" value="RNA-binding domain, RBD"/>
    <property type="match status" value="1"/>
</dbReference>
<dbReference type="SMART" id="SM00327">
    <property type="entry name" value="VWA"/>
    <property type="match status" value="1"/>
</dbReference>
<evidence type="ECO:0000259" key="3">
    <source>
        <dbReference type="PROSITE" id="PS50234"/>
    </source>
</evidence>
<evidence type="ECO:0000313" key="4">
    <source>
        <dbReference type="EMBL" id="KAA6384327.1"/>
    </source>
</evidence>
<sequence length="960" mass="107794">MTQWTVEVKWDGQEIIKEELLQVFTPLGAIDVILEEKNLRNDEFCAFVKFLTQHEAQRAQDETDGLVLNSTVLEATICQFQPAPVPNPAINSHKDNINFNDVQINQNLDYIKVAADYGVYSVPRAGEVVVNVLLTFKGPKAPEQKERPPVTVALVIDKSGSMRDAKKMDFAKIAGVSLVQKLEPRDKLSVVTFDYSANVLIPMASVTNKDRLIQQINSIYADGGTDIPAGLEAGLGQIEGTKIDGQKLEGTKRIICLSDGQTSYAERVEPIVSSAHQRGISTSSVGLGLDYNETLMQNMAQRGGGQYYYCGEAADLPKVFDAELLLAKNAVTFRTSAQLTSNVCVREVKIQGLTTRKQGNETQMDVGDLTSEEERQILIQLTVDPSNQQKKKEEQTKDGSDIESTNLDLGKFKFQFCRNEESAAEQIEIPIQIQVDDNEDRRDSVNGDETLTSDAIGSIGSGGRSHVQSIEKVAEFVMNVEANAARTRAVEEMERGNEVGARYILNAQRQRQYNFQQAAIYAPQQSMQNQQSMIYSYPSSSSSSSSSSIQSQQQQSRPSKQVSPGQAVAQFISSKPQEIVIPQQQRSSPPRNISNQQSNIFAPKQQQQFHGSSPTFGMPQMSMNQMMSQMSLISPGMPIGMSQQIPYMQQQQSIQIPQYPMMALRSPSNQSAQRQSPPRSMNSIQFMAPPMMQMQQQSQSIPQQYQQQQQQKQQQQIETIEKAPVIKQLDFEPQSSIQTSLNNALLEQQKQFDDIEEQMNNARGNQMMQTHLVKQNKQRSYAQAQGMSSNAAYASSVSRTSAMPNQPQQQFPSSIPYFPQQISSFIQVQQPLLLPNPNKIKTPPPAPEKVSTPPAQEKPVTPPKTKPLSNDDAYECHSDDRCYKTTNYANEYWVKHTEKYLKAKKEWEEKQRENPEKKIKEPRKPFMLWMLLFGVGTRKLLLGQVMFFISYATSKSFRFL</sequence>
<dbReference type="Gene3D" id="3.40.50.410">
    <property type="entry name" value="von Willebrand factor, type A domain"/>
    <property type="match status" value="1"/>
</dbReference>
<dbReference type="InterPro" id="IPR000504">
    <property type="entry name" value="RRM_dom"/>
</dbReference>
<evidence type="ECO:0000256" key="1">
    <source>
        <dbReference type="SAM" id="MobiDB-lite"/>
    </source>
</evidence>
<keyword evidence="2" id="KW-0812">Transmembrane</keyword>
<comment type="caution">
    <text evidence="4">The sequence shown here is derived from an EMBL/GenBank/DDBJ whole genome shotgun (WGS) entry which is preliminary data.</text>
</comment>